<evidence type="ECO:0000256" key="4">
    <source>
        <dbReference type="ARBA" id="ARBA00022692"/>
    </source>
</evidence>
<keyword evidence="6 7" id="KW-0472">Membrane</keyword>
<evidence type="ECO:0000256" key="1">
    <source>
        <dbReference type="ARBA" id="ARBA00004651"/>
    </source>
</evidence>
<sequence>MTLSDLQQSSGLATKLWRARWCYVFMAPSLVLSVLFTFYPTVASWVLSAQEWSGVGDPTFVGWANYVEVVRDEYFWAAMGRTFQFAIVASLFKLVLALFIAIVLNNAAMRLRAVFRTMIFLPVVTTAAVMGAVAVLLLNPFDGPLNQILTGIGLLEQPVNFLGNPDLALWSVAGVWVWKGLGITMVFWLVALQTVPRELYEASWIDGASGLRSHLTITMPLIVPFALLISLLTFASALQTFPLVQTMTRGGPNLATELVELYIFRIAFAPDAGLEARFGYASAVAVVFGVSVLLVALLQLWGVRRMRSLRAAMGGQ</sequence>
<accession>A0A1H5MHW0</accession>
<feature type="transmembrane region" description="Helical" evidence="7">
    <location>
        <begin position="167"/>
        <end position="192"/>
    </location>
</feature>
<dbReference type="GO" id="GO:0055085">
    <property type="term" value="P:transmembrane transport"/>
    <property type="evidence" value="ECO:0007669"/>
    <property type="project" value="InterPro"/>
</dbReference>
<dbReference type="SUPFAM" id="SSF161098">
    <property type="entry name" value="MetI-like"/>
    <property type="match status" value="1"/>
</dbReference>
<keyword evidence="10" id="KW-1185">Reference proteome</keyword>
<evidence type="ECO:0000256" key="5">
    <source>
        <dbReference type="ARBA" id="ARBA00022989"/>
    </source>
</evidence>
<gene>
    <name evidence="9" type="ORF">SAMN04488554_3365</name>
</gene>
<evidence type="ECO:0000256" key="2">
    <source>
        <dbReference type="ARBA" id="ARBA00022448"/>
    </source>
</evidence>
<dbReference type="Proteomes" id="UP000199220">
    <property type="component" value="Unassembled WGS sequence"/>
</dbReference>
<feature type="transmembrane region" description="Helical" evidence="7">
    <location>
        <begin position="119"/>
        <end position="138"/>
    </location>
</feature>
<dbReference type="InterPro" id="IPR051393">
    <property type="entry name" value="ABC_transporter_permease"/>
</dbReference>
<dbReference type="PANTHER" id="PTHR30193">
    <property type="entry name" value="ABC TRANSPORTER PERMEASE PROTEIN"/>
    <property type="match status" value="1"/>
</dbReference>
<keyword evidence="5 7" id="KW-1133">Transmembrane helix</keyword>
<keyword evidence="4 7" id="KW-0812">Transmembrane</keyword>
<evidence type="ECO:0000256" key="7">
    <source>
        <dbReference type="RuleBase" id="RU363032"/>
    </source>
</evidence>
<keyword evidence="3" id="KW-1003">Cell membrane</keyword>
<feature type="transmembrane region" description="Helical" evidence="7">
    <location>
        <begin position="278"/>
        <end position="303"/>
    </location>
</feature>
<comment type="similarity">
    <text evidence="7">Belongs to the binding-protein-dependent transport system permease family.</text>
</comment>
<comment type="subcellular location">
    <subcellularLocation>
        <location evidence="1 7">Cell membrane</location>
        <topology evidence="1 7">Multi-pass membrane protein</topology>
    </subcellularLocation>
</comment>
<dbReference type="InterPro" id="IPR000515">
    <property type="entry name" value="MetI-like"/>
</dbReference>
<evidence type="ECO:0000256" key="3">
    <source>
        <dbReference type="ARBA" id="ARBA00022475"/>
    </source>
</evidence>
<reference evidence="10" key="1">
    <citation type="submission" date="2016-10" db="EMBL/GenBank/DDBJ databases">
        <authorList>
            <person name="Varghese N."/>
            <person name="Submissions S."/>
        </authorList>
    </citation>
    <scope>NUCLEOTIDE SEQUENCE [LARGE SCALE GENOMIC DNA]</scope>
    <source>
        <strain evidence="10">DSM 21368</strain>
    </source>
</reference>
<evidence type="ECO:0000313" key="9">
    <source>
        <dbReference type="EMBL" id="SEE88251.1"/>
    </source>
</evidence>
<proteinExistence type="inferred from homology"/>
<dbReference type="AlphaFoldDB" id="A0A1H5MHW0"/>
<feature type="transmembrane region" description="Helical" evidence="7">
    <location>
        <begin position="21"/>
        <end position="39"/>
    </location>
</feature>
<dbReference type="InterPro" id="IPR035906">
    <property type="entry name" value="MetI-like_sf"/>
</dbReference>
<feature type="transmembrane region" description="Helical" evidence="7">
    <location>
        <begin position="213"/>
        <end position="238"/>
    </location>
</feature>
<organism evidence="9 10">
    <name type="scientific">Ruania alba</name>
    <dbReference type="NCBI Taxonomy" id="648782"/>
    <lineage>
        <taxon>Bacteria</taxon>
        <taxon>Bacillati</taxon>
        <taxon>Actinomycetota</taxon>
        <taxon>Actinomycetes</taxon>
        <taxon>Micrococcales</taxon>
        <taxon>Ruaniaceae</taxon>
        <taxon>Ruania</taxon>
    </lineage>
</organism>
<dbReference type="CDD" id="cd06261">
    <property type="entry name" value="TM_PBP2"/>
    <property type="match status" value="1"/>
</dbReference>
<dbReference type="GO" id="GO:0005886">
    <property type="term" value="C:plasma membrane"/>
    <property type="evidence" value="ECO:0007669"/>
    <property type="project" value="UniProtKB-SubCell"/>
</dbReference>
<dbReference type="Pfam" id="PF00528">
    <property type="entry name" value="BPD_transp_1"/>
    <property type="match status" value="1"/>
</dbReference>
<dbReference type="PANTHER" id="PTHR30193:SF37">
    <property type="entry name" value="INNER MEMBRANE ABC TRANSPORTER PERMEASE PROTEIN YCJO"/>
    <property type="match status" value="1"/>
</dbReference>
<feature type="transmembrane region" description="Helical" evidence="7">
    <location>
        <begin position="83"/>
        <end position="107"/>
    </location>
</feature>
<protein>
    <submittedName>
        <fullName evidence="9">Multiple sugar transport system permease protein</fullName>
    </submittedName>
</protein>
<evidence type="ECO:0000259" key="8">
    <source>
        <dbReference type="PROSITE" id="PS50928"/>
    </source>
</evidence>
<dbReference type="EMBL" id="FNTX01000002">
    <property type="protein sequence ID" value="SEE88251.1"/>
    <property type="molecule type" value="Genomic_DNA"/>
</dbReference>
<dbReference type="STRING" id="648782.SAMN04488554_3365"/>
<keyword evidence="2 7" id="KW-0813">Transport</keyword>
<name>A0A1H5MHW0_9MICO</name>
<dbReference type="Gene3D" id="1.10.3720.10">
    <property type="entry name" value="MetI-like"/>
    <property type="match status" value="1"/>
</dbReference>
<feature type="domain" description="ABC transmembrane type-1" evidence="8">
    <location>
        <begin position="79"/>
        <end position="299"/>
    </location>
</feature>
<evidence type="ECO:0000313" key="10">
    <source>
        <dbReference type="Proteomes" id="UP000199220"/>
    </source>
</evidence>
<evidence type="ECO:0000256" key="6">
    <source>
        <dbReference type="ARBA" id="ARBA00023136"/>
    </source>
</evidence>
<dbReference type="PROSITE" id="PS50928">
    <property type="entry name" value="ABC_TM1"/>
    <property type="match status" value="1"/>
</dbReference>
<keyword evidence="9" id="KW-0762">Sugar transport</keyword>